<accession>A0A482VB09</accession>
<sequence length="565" mass="62067">MATDRTTATKNLINSNIADAKNITIHSIISTKRLLNRAKLEAAKASPKIHACIVSQNVEFAKITPNNFLRCTGNFSMLADVKNKFVKLEQTVARMVSSCLHLYPLRQEINNLRLCFGEKIGDVKLQLALLEKELEDSVKSLVNLSTNCIVEESGTVHEKIGSVLGAGSQSLDRDEIIKEYQPILTEHSINLTNEYMLAIVEVKFVIDQLQNDTIGIVTLLNSQITALQTTISDAEEQAAEKPDALACLQVQETAAAKLSTTIINQTCWNDNAFIPLDSAEEYYLMLSQVPNATITSCGNLDPLPSQDELFLSCISDKVLDLNTQLAYLKSNFASASTSVMQTFLQCLADQSAAIAQQINAISFQGSQSADRDEIIKEFEPIILEHTANLTAEYNQAVNQSNFVTEQLQNDLISVVNLMDSQITALQNTISTAEKQAANKSEVLACLKVQKAAAANLTTSVINQTCWNDDIFSSLTVAKQYYLILSQVPNITIDSCGKLDPLPNQDPLFLSCIADKMSDLTNQITYLDSNFGEATANVQQTLLQCLADQSANMAQIINNISLQWTM</sequence>
<keyword evidence="2" id="KW-1185">Reference proteome</keyword>
<name>A0A482VB09_ASBVE</name>
<reference evidence="1 2" key="1">
    <citation type="submission" date="2017-03" db="EMBL/GenBank/DDBJ databases">
        <title>Genome of the blue death feigning beetle - Asbolus verrucosus.</title>
        <authorList>
            <person name="Rider S.D."/>
        </authorList>
    </citation>
    <scope>NUCLEOTIDE SEQUENCE [LARGE SCALE GENOMIC DNA]</scope>
    <source>
        <strain evidence="1">Butters</strain>
        <tissue evidence="1">Head and leg muscle</tissue>
    </source>
</reference>
<dbReference type="AlphaFoldDB" id="A0A482VB09"/>
<comment type="caution">
    <text evidence="1">The sequence shown here is derived from an EMBL/GenBank/DDBJ whole genome shotgun (WGS) entry which is preliminary data.</text>
</comment>
<dbReference type="Proteomes" id="UP000292052">
    <property type="component" value="Unassembled WGS sequence"/>
</dbReference>
<dbReference type="EMBL" id="QDEB01118756">
    <property type="protein sequence ID" value="RZB40447.1"/>
    <property type="molecule type" value="Genomic_DNA"/>
</dbReference>
<proteinExistence type="predicted"/>
<protein>
    <submittedName>
        <fullName evidence="1">Uncharacterized protein</fullName>
    </submittedName>
</protein>
<organism evidence="1 2">
    <name type="scientific">Asbolus verrucosus</name>
    <name type="common">Desert ironclad beetle</name>
    <dbReference type="NCBI Taxonomy" id="1661398"/>
    <lineage>
        <taxon>Eukaryota</taxon>
        <taxon>Metazoa</taxon>
        <taxon>Ecdysozoa</taxon>
        <taxon>Arthropoda</taxon>
        <taxon>Hexapoda</taxon>
        <taxon>Insecta</taxon>
        <taxon>Pterygota</taxon>
        <taxon>Neoptera</taxon>
        <taxon>Endopterygota</taxon>
        <taxon>Coleoptera</taxon>
        <taxon>Polyphaga</taxon>
        <taxon>Cucujiformia</taxon>
        <taxon>Tenebrionidae</taxon>
        <taxon>Pimeliinae</taxon>
        <taxon>Asbolus</taxon>
    </lineage>
</organism>
<gene>
    <name evidence="1" type="ORF">BDFB_008840</name>
</gene>
<evidence type="ECO:0000313" key="2">
    <source>
        <dbReference type="Proteomes" id="UP000292052"/>
    </source>
</evidence>
<evidence type="ECO:0000313" key="1">
    <source>
        <dbReference type="EMBL" id="RZB40447.1"/>
    </source>
</evidence>
<dbReference type="OrthoDB" id="6767057at2759"/>